<evidence type="ECO:0000256" key="5">
    <source>
        <dbReference type="PROSITE-ProRule" id="PRU00134"/>
    </source>
</evidence>
<keyword evidence="8" id="KW-1185">Reference proteome</keyword>
<dbReference type="Pfam" id="PF08238">
    <property type="entry name" value="Sel1"/>
    <property type="match status" value="3"/>
</dbReference>
<protein>
    <submittedName>
        <fullName evidence="7">Zf-MYND and TPR domain-containing protein</fullName>
    </submittedName>
</protein>
<dbReference type="AlphaFoldDB" id="A0AAD8XU61"/>
<evidence type="ECO:0000256" key="4">
    <source>
        <dbReference type="ARBA" id="ARBA00038101"/>
    </source>
</evidence>
<dbReference type="Gene3D" id="6.10.140.2220">
    <property type="match status" value="1"/>
</dbReference>
<accession>A0AAD8XU61</accession>
<dbReference type="InterPro" id="IPR006597">
    <property type="entry name" value="Sel1-like"/>
</dbReference>
<organism evidence="7 8">
    <name type="scientific">Skeletonema marinoi</name>
    <dbReference type="NCBI Taxonomy" id="267567"/>
    <lineage>
        <taxon>Eukaryota</taxon>
        <taxon>Sar</taxon>
        <taxon>Stramenopiles</taxon>
        <taxon>Ochrophyta</taxon>
        <taxon>Bacillariophyta</taxon>
        <taxon>Coscinodiscophyceae</taxon>
        <taxon>Thalassiosirophycidae</taxon>
        <taxon>Thalassiosirales</taxon>
        <taxon>Skeletonemataceae</taxon>
        <taxon>Skeletonema</taxon>
        <taxon>Skeletonema marinoi-dohrnii complex</taxon>
    </lineage>
</organism>
<evidence type="ECO:0000313" key="8">
    <source>
        <dbReference type="Proteomes" id="UP001224775"/>
    </source>
</evidence>
<comment type="similarity">
    <text evidence="4">Belongs to the sel-1 family.</text>
</comment>
<dbReference type="Gene3D" id="1.25.40.10">
    <property type="entry name" value="Tetratricopeptide repeat domain"/>
    <property type="match status" value="1"/>
</dbReference>
<dbReference type="PANTHER" id="PTHR11102:SF147">
    <property type="entry name" value="SEL1L ADAPTOR SUBUNIT OF ERAD E3 UBIQUITIN LIGASE"/>
    <property type="match status" value="1"/>
</dbReference>
<evidence type="ECO:0000256" key="3">
    <source>
        <dbReference type="ARBA" id="ARBA00022833"/>
    </source>
</evidence>
<keyword evidence="3" id="KW-0862">Zinc</keyword>
<comment type="caution">
    <text evidence="7">The sequence shown here is derived from an EMBL/GenBank/DDBJ whole genome shotgun (WGS) entry which is preliminary data.</text>
</comment>
<feature type="domain" description="MYND-type" evidence="6">
    <location>
        <begin position="3"/>
        <end position="44"/>
    </location>
</feature>
<dbReference type="PANTHER" id="PTHR11102">
    <property type="entry name" value="SEL-1-LIKE PROTEIN"/>
    <property type="match status" value="1"/>
</dbReference>
<evidence type="ECO:0000256" key="2">
    <source>
        <dbReference type="ARBA" id="ARBA00022771"/>
    </source>
</evidence>
<dbReference type="PROSITE" id="PS50865">
    <property type="entry name" value="ZF_MYND_2"/>
    <property type="match status" value="1"/>
</dbReference>
<dbReference type="InterPro" id="IPR050767">
    <property type="entry name" value="Sel1_AlgK"/>
</dbReference>
<dbReference type="Pfam" id="PF01753">
    <property type="entry name" value="zf-MYND"/>
    <property type="match status" value="1"/>
</dbReference>
<dbReference type="SUPFAM" id="SSF81901">
    <property type="entry name" value="HCP-like"/>
    <property type="match status" value="1"/>
</dbReference>
<reference evidence="7" key="1">
    <citation type="submission" date="2023-06" db="EMBL/GenBank/DDBJ databases">
        <title>Survivors Of The Sea: Transcriptome response of Skeletonema marinoi to long-term dormancy.</title>
        <authorList>
            <person name="Pinder M.I.M."/>
            <person name="Kourtchenko O."/>
            <person name="Robertson E.K."/>
            <person name="Larsson T."/>
            <person name="Maumus F."/>
            <person name="Osuna-Cruz C.M."/>
            <person name="Vancaester E."/>
            <person name="Stenow R."/>
            <person name="Vandepoele K."/>
            <person name="Ploug H."/>
            <person name="Bruchert V."/>
            <person name="Godhe A."/>
            <person name="Topel M."/>
        </authorList>
    </citation>
    <scope>NUCLEOTIDE SEQUENCE</scope>
    <source>
        <strain evidence="7">R05AC</strain>
    </source>
</reference>
<dbReference type="GO" id="GO:0008270">
    <property type="term" value="F:zinc ion binding"/>
    <property type="evidence" value="ECO:0007669"/>
    <property type="project" value="UniProtKB-KW"/>
</dbReference>
<dbReference type="SUPFAM" id="SSF144232">
    <property type="entry name" value="HIT/MYND zinc finger-like"/>
    <property type="match status" value="1"/>
</dbReference>
<dbReference type="Proteomes" id="UP001224775">
    <property type="component" value="Unassembled WGS sequence"/>
</dbReference>
<sequence length="305" mass="33935">MCCAYCGIAEGDDIKLKTCTACKSARYCSVKCQKEHRSKHKQECKKRAAELHDELLFKQPESTHYGDCPICCLPLLLDEHKSLIEGDYDTAFEYWTKATGLGDVGAHFNLSRLYRKGLGVEKDKKKRLHHLEAAAIGGDHVARNHLAIVEWENGRQERAIKHWIIAATLGDDDAVTCLREWYVVGLVCKEDAAAALRAYQAAVDATKSAQREAATMRFVPICLAKAARLVSHEGGGRCRSRGHGIEKDRIESSLRGSGNIFVWIRPPNDGIVCSITKSSGQIRHITLLILEYSSLPLPRSITFCN</sequence>
<keyword evidence="1" id="KW-0479">Metal-binding</keyword>
<evidence type="ECO:0000256" key="1">
    <source>
        <dbReference type="ARBA" id="ARBA00022723"/>
    </source>
</evidence>
<dbReference type="InterPro" id="IPR011990">
    <property type="entry name" value="TPR-like_helical_dom_sf"/>
</dbReference>
<keyword evidence="2 5" id="KW-0863">Zinc-finger</keyword>
<name>A0AAD8XU61_9STRA</name>
<dbReference type="GO" id="GO:0036503">
    <property type="term" value="P:ERAD pathway"/>
    <property type="evidence" value="ECO:0007669"/>
    <property type="project" value="TreeGrafter"/>
</dbReference>
<dbReference type="GO" id="GO:0005789">
    <property type="term" value="C:endoplasmic reticulum membrane"/>
    <property type="evidence" value="ECO:0007669"/>
    <property type="project" value="TreeGrafter"/>
</dbReference>
<evidence type="ECO:0000259" key="6">
    <source>
        <dbReference type="PROSITE" id="PS50865"/>
    </source>
</evidence>
<gene>
    <name evidence="7" type="ORF">QTG54_015642</name>
</gene>
<proteinExistence type="inferred from homology"/>
<dbReference type="InterPro" id="IPR002893">
    <property type="entry name" value="Znf_MYND"/>
</dbReference>
<evidence type="ECO:0000313" key="7">
    <source>
        <dbReference type="EMBL" id="KAK1733787.1"/>
    </source>
</evidence>
<dbReference type="EMBL" id="JATAAI010000045">
    <property type="protein sequence ID" value="KAK1733787.1"/>
    <property type="molecule type" value="Genomic_DNA"/>
</dbReference>